<protein>
    <submittedName>
        <fullName evidence="1">Uncharacterized protein</fullName>
    </submittedName>
</protein>
<proteinExistence type="predicted"/>
<evidence type="ECO:0000313" key="1">
    <source>
        <dbReference type="EMBL" id="QQR92461.1"/>
    </source>
</evidence>
<dbReference type="Proteomes" id="UP000596004">
    <property type="component" value="Chromosome"/>
</dbReference>
<dbReference type="EMBL" id="CP064981">
    <property type="protein sequence ID" value="QQR92461.1"/>
    <property type="molecule type" value="Genomic_DNA"/>
</dbReference>
<accession>A0A7T9DJG1</accession>
<organism evidence="1">
    <name type="scientific">Candidatus Iainarchaeum sp</name>
    <dbReference type="NCBI Taxonomy" id="3101447"/>
    <lineage>
        <taxon>Archaea</taxon>
        <taxon>Candidatus Iainarchaeota</taxon>
        <taxon>Candidatus Iainarchaeia</taxon>
        <taxon>Candidatus Iainarchaeales</taxon>
        <taxon>Candidatus Iainarchaeaceae</taxon>
        <taxon>Candidatus Iainarchaeum</taxon>
    </lineage>
</organism>
<gene>
    <name evidence="1" type="ORF">IPJ89_04910</name>
</gene>
<sequence>MPQRQFTKLWGLKKLKKIAQGLRPGLVTISPYLVRPTNPHLRPRDIGNSERLLVRTDEKGKRYDNLAWSFVPRYSINTSGYSKDSRRLSKAIEENTKKRYDSFNRGSRDSVNPPHYFKHLRHIIHPTHGYSNVYSEGIITIAPLRRATRSIITIVLPYGAKKEFTYDYKTRRVDAFEKAKYGPEQRRILSRLLRFLRYAIQSNQLQIKPTRFLTLRYLTWKDAPTIPEFYDLQEYREVQSQAKKKREKITL</sequence>
<reference evidence="1" key="1">
    <citation type="submission" date="2020-11" db="EMBL/GenBank/DDBJ databases">
        <title>Connecting structure to function with the recovery of over 1000 high-quality activated sludge metagenome-assembled genomes encoding full-length rRNA genes using long-read sequencing.</title>
        <authorList>
            <person name="Singleton C.M."/>
            <person name="Petriglieri F."/>
            <person name="Kristensen J.M."/>
            <person name="Kirkegaard R.H."/>
            <person name="Michaelsen T.Y."/>
            <person name="Andersen M.H."/>
            <person name="Karst S.M."/>
            <person name="Dueholm M.S."/>
            <person name="Nielsen P.H."/>
            <person name="Albertsen M."/>
        </authorList>
    </citation>
    <scope>NUCLEOTIDE SEQUENCE</scope>
    <source>
        <strain evidence="1">Fred_18-Q3-R57-64_BAT3C.431</strain>
    </source>
</reference>
<name>A0A7T9DJG1_9ARCH</name>
<dbReference type="AlphaFoldDB" id="A0A7T9DJG1"/>